<dbReference type="STRING" id="44941.A0A397TSN5"/>
<comment type="caution">
    <text evidence="2">The sequence shown here is derived from an EMBL/GenBank/DDBJ whole genome shotgun (WGS) entry which is preliminary data.</text>
</comment>
<evidence type="ECO:0000313" key="3">
    <source>
        <dbReference type="Proteomes" id="UP000266673"/>
    </source>
</evidence>
<dbReference type="AlphaFoldDB" id="A0A397TSN5"/>
<protein>
    <submittedName>
        <fullName evidence="2">Regulator of chromosome condensation 1/beta-lactamase-inhibitor protein II</fullName>
    </submittedName>
</protein>
<dbReference type="PANTHER" id="PTHR45982">
    <property type="entry name" value="REGULATOR OF CHROMOSOME CONDENSATION"/>
    <property type="match status" value="1"/>
</dbReference>
<accession>A0A397TSN5</accession>
<dbReference type="SUPFAM" id="SSF50985">
    <property type="entry name" value="RCC1/BLIP-II"/>
    <property type="match status" value="1"/>
</dbReference>
<dbReference type="InterPro" id="IPR009091">
    <property type="entry name" value="RCC1/BLIP-II"/>
</dbReference>
<dbReference type="Pfam" id="PF00415">
    <property type="entry name" value="RCC1"/>
    <property type="match status" value="2"/>
</dbReference>
<dbReference type="EMBL" id="QKWP01004216">
    <property type="protein sequence ID" value="RIB00441.1"/>
    <property type="molecule type" value="Genomic_DNA"/>
</dbReference>
<dbReference type="OrthoDB" id="61110at2759"/>
<sequence length="129" mass="14270">MAKKRILTKDPNLRENETDVKFPRQVNNLVDHIVQFCCGSQHVAALNKDGKVITWGNNDEGALGRVTESDENPDASDEKVPAYAQGLDDIVIVKVVCGSNITLALSDEGQLYATGTFRVCRYLFKITQD</sequence>
<organism evidence="2 3">
    <name type="scientific">Gigaspora rosea</name>
    <dbReference type="NCBI Taxonomy" id="44941"/>
    <lineage>
        <taxon>Eukaryota</taxon>
        <taxon>Fungi</taxon>
        <taxon>Fungi incertae sedis</taxon>
        <taxon>Mucoromycota</taxon>
        <taxon>Glomeromycotina</taxon>
        <taxon>Glomeromycetes</taxon>
        <taxon>Diversisporales</taxon>
        <taxon>Gigasporaceae</taxon>
        <taxon>Gigaspora</taxon>
    </lineage>
</organism>
<dbReference type="InterPro" id="IPR051553">
    <property type="entry name" value="Ran_GTPase-activating"/>
</dbReference>
<evidence type="ECO:0000313" key="2">
    <source>
        <dbReference type="EMBL" id="RIB00441.1"/>
    </source>
</evidence>
<dbReference type="PRINTS" id="PR00633">
    <property type="entry name" value="RCCNDNSATION"/>
</dbReference>
<dbReference type="Gene3D" id="2.130.10.30">
    <property type="entry name" value="Regulator of chromosome condensation 1/beta-lactamase-inhibitor protein II"/>
    <property type="match status" value="1"/>
</dbReference>
<dbReference type="Proteomes" id="UP000266673">
    <property type="component" value="Unassembled WGS sequence"/>
</dbReference>
<reference evidence="2 3" key="1">
    <citation type="submission" date="2018-06" db="EMBL/GenBank/DDBJ databases">
        <title>Comparative genomics reveals the genomic features of Rhizophagus irregularis, R. cerebriforme, R. diaphanum and Gigaspora rosea, and their symbiotic lifestyle signature.</title>
        <authorList>
            <person name="Morin E."/>
            <person name="San Clemente H."/>
            <person name="Chen E.C.H."/>
            <person name="De La Providencia I."/>
            <person name="Hainaut M."/>
            <person name="Kuo A."/>
            <person name="Kohler A."/>
            <person name="Murat C."/>
            <person name="Tang N."/>
            <person name="Roy S."/>
            <person name="Loubradou J."/>
            <person name="Henrissat B."/>
            <person name="Grigoriev I.V."/>
            <person name="Corradi N."/>
            <person name="Roux C."/>
            <person name="Martin F.M."/>
        </authorList>
    </citation>
    <scope>NUCLEOTIDE SEQUENCE [LARGE SCALE GENOMIC DNA]</scope>
    <source>
        <strain evidence="2 3">DAOM 194757</strain>
    </source>
</reference>
<dbReference type="PROSITE" id="PS00625">
    <property type="entry name" value="RCC1_1"/>
    <property type="match status" value="1"/>
</dbReference>
<name>A0A397TSN5_9GLOM</name>
<proteinExistence type="predicted"/>
<gene>
    <name evidence="2" type="ORF">C2G38_2051661</name>
</gene>
<evidence type="ECO:0000256" key="1">
    <source>
        <dbReference type="PROSITE-ProRule" id="PRU00235"/>
    </source>
</evidence>
<feature type="repeat" description="RCC1" evidence="1">
    <location>
        <begin position="50"/>
        <end position="108"/>
    </location>
</feature>
<dbReference type="PANTHER" id="PTHR45982:SF1">
    <property type="entry name" value="REGULATOR OF CHROMOSOME CONDENSATION"/>
    <property type="match status" value="1"/>
</dbReference>
<dbReference type="PROSITE" id="PS50012">
    <property type="entry name" value="RCC1_3"/>
    <property type="match status" value="1"/>
</dbReference>
<dbReference type="InterPro" id="IPR000408">
    <property type="entry name" value="Reg_chr_condens"/>
</dbReference>
<keyword evidence="3" id="KW-1185">Reference proteome</keyword>